<dbReference type="GO" id="GO:0003700">
    <property type="term" value="F:DNA-binding transcription factor activity"/>
    <property type="evidence" value="ECO:0007669"/>
    <property type="project" value="InterPro"/>
</dbReference>
<evidence type="ECO:0000313" key="2">
    <source>
        <dbReference type="EMBL" id="GAF85200.1"/>
    </source>
</evidence>
<dbReference type="PANTHER" id="PTHR30603:SF47">
    <property type="entry name" value="RNA POLYMERASE SIGMA FACTOR SIGD, CHLOROPLASTIC"/>
    <property type="match status" value="1"/>
</dbReference>
<proteinExistence type="predicted"/>
<dbReference type="InterPro" id="IPR007630">
    <property type="entry name" value="RNA_pol_sigma70_r4"/>
</dbReference>
<dbReference type="EMBL" id="BARS01004976">
    <property type="protein sequence ID" value="GAF85200.1"/>
    <property type="molecule type" value="Genomic_DNA"/>
</dbReference>
<dbReference type="InterPro" id="IPR000943">
    <property type="entry name" value="RNA_pol_sigma70"/>
</dbReference>
<evidence type="ECO:0000259" key="1">
    <source>
        <dbReference type="Pfam" id="PF04545"/>
    </source>
</evidence>
<feature type="non-terminal residue" evidence="2">
    <location>
        <position position="1"/>
    </location>
</feature>
<name>X0U9M4_9ZZZZ</name>
<comment type="caution">
    <text evidence="2">The sequence shown here is derived from an EMBL/GenBank/DDBJ whole genome shotgun (WGS) entry which is preliminary data.</text>
</comment>
<dbReference type="InterPro" id="IPR036388">
    <property type="entry name" value="WH-like_DNA-bd_sf"/>
</dbReference>
<dbReference type="PRINTS" id="PR00046">
    <property type="entry name" value="SIGMA70FCT"/>
</dbReference>
<accession>X0U9M4</accession>
<dbReference type="PANTHER" id="PTHR30603">
    <property type="entry name" value="RNA POLYMERASE SIGMA FACTOR RPO"/>
    <property type="match status" value="1"/>
</dbReference>
<organism evidence="2">
    <name type="scientific">marine sediment metagenome</name>
    <dbReference type="NCBI Taxonomy" id="412755"/>
    <lineage>
        <taxon>unclassified sequences</taxon>
        <taxon>metagenomes</taxon>
        <taxon>ecological metagenomes</taxon>
    </lineage>
</organism>
<gene>
    <name evidence="2" type="ORF">S01H1_09734</name>
</gene>
<dbReference type="AlphaFoldDB" id="X0U9M4"/>
<dbReference type="Pfam" id="PF04545">
    <property type="entry name" value="Sigma70_r4"/>
    <property type="match status" value="1"/>
</dbReference>
<dbReference type="SUPFAM" id="SSF88659">
    <property type="entry name" value="Sigma3 and sigma4 domains of RNA polymerase sigma factors"/>
    <property type="match status" value="1"/>
</dbReference>
<dbReference type="Gene3D" id="1.10.10.10">
    <property type="entry name" value="Winged helix-like DNA-binding domain superfamily/Winged helix DNA-binding domain"/>
    <property type="match status" value="1"/>
</dbReference>
<reference evidence="2" key="1">
    <citation type="journal article" date="2014" name="Front. Microbiol.">
        <title>High frequency of phylogenetically diverse reductive dehalogenase-homologous genes in deep subseafloor sedimentary metagenomes.</title>
        <authorList>
            <person name="Kawai M."/>
            <person name="Futagami T."/>
            <person name="Toyoda A."/>
            <person name="Takaki Y."/>
            <person name="Nishi S."/>
            <person name="Hori S."/>
            <person name="Arai W."/>
            <person name="Tsubouchi T."/>
            <person name="Morono Y."/>
            <person name="Uchiyama I."/>
            <person name="Ito T."/>
            <person name="Fujiyama A."/>
            <person name="Inagaki F."/>
            <person name="Takami H."/>
        </authorList>
    </citation>
    <scope>NUCLEOTIDE SEQUENCE</scope>
    <source>
        <strain evidence="2">Expedition CK06-06</strain>
    </source>
</reference>
<dbReference type="InterPro" id="IPR013324">
    <property type="entry name" value="RNA_pol_sigma_r3/r4-like"/>
</dbReference>
<dbReference type="CDD" id="cd06171">
    <property type="entry name" value="Sigma70_r4"/>
    <property type="match status" value="1"/>
</dbReference>
<dbReference type="GO" id="GO:0006352">
    <property type="term" value="P:DNA-templated transcription initiation"/>
    <property type="evidence" value="ECO:0007669"/>
    <property type="project" value="InterPro"/>
</dbReference>
<sequence>RTVLVFLLYKKYRQYREARKLADGGRGFSPGVDGILRSIVEDDGSSDSGRHIVRNILLAVGLGSLLALSGCIGEEGSGSLGVIFGVLGLVIGVGKASFASRGLGDDQSRASAAGEEKPADLPPLDYDEIILGDWTEERIIERLQDLYEIYQGEDKEGLAKEGIHNFKRYIIKYYTTLAHTATRRLEELLGDKSARKLIKKYHGELALDYFFDQAGIDVDVGETPTFTDTDSWEKIKEVEVADLVVQRRAAIERVFKELWPSLTYREREIVKMYRGIDDYNPHTSKEIAPKFKISSRRVRQILKKAYRKLKHAIRSRFILEWRGTDWLLDTLNFESDKVSTPGHEVTTSGFPLTPHQDEVLKEAQRQLFDERDERLDERLMESYKIGPDNETYSRLDPGGELASLRTIKRGPPSTGADIYVIPDEILRKRLESIDPREAQVIMDTLV</sequence>
<feature type="domain" description="RNA polymerase sigma-70 region 4" evidence="1">
    <location>
        <begin position="261"/>
        <end position="311"/>
    </location>
</feature>
<protein>
    <recommendedName>
        <fullName evidence="1">RNA polymerase sigma-70 region 4 domain-containing protein</fullName>
    </recommendedName>
</protein>
<dbReference type="InterPro" id="IPR050239">
    <property type="entry name" value="Sigma-70_RNA_pol_init_factors"/>
</dbReference>
<feature type="non-terminal residue" evidence="2">
    <location>
        <position position="446"/>
    </location>
</feature>